<evidence type="ECO:0000256" key="3">
    <source>
        <dbReference type="ARBA" id="ARBA00022475"/>
    </source>
</evidence>
<evidence type="ECO:0000256" key="9">
    <source>
        <dbReference type="SAM" id="Phobius"/>
    </source>
</evidence>
<keyword evidence="7 9" id="KW-0472">Membrane</keyword>
<dbReference type="GO" id="GO:0022857">
    <property type="term" value="F:transmembrane transporter activity"/>
    <property type="evidence" value="ECO:0007669"/>
    <property type="project" value="InterPro"/>
</dbReference>
<evidence type="ECO:0000256" key="8">
    <source>
        <dbReference type="ARBA" id="ARBA00037998"/>
    </source>
</evidence>
<dbReference type="Proteomes" id="UP000016368">
    <property type="component" value="Unassembled WGS sequence"/>
</dbReference>
<feature type="transmembrane region" description="Helical" evidence="9">
    <location>
        <begin position="260"/>
        <end position="279"/>
    </location>
</feature>
<evidence type="ECO:0000256" key="6">
    <source>
        <dbReference type="ARBA" id="ARBA00022989"/>
    </source>
</evidence>
<keyword evidence="5" id="KW-0029">Amino-acid transport</keyword>
<comment type="similarity">
    <text evidence="8">Belongs to the binding-protein-dependent transport system permease family. LivHM subfamily.</text>
</comment>
<feature type="transmembrane region" description="Helical" evidence="9">
    <location>
        <begin position="57"/>
        <end position="81"/>
    </location>
</feature>
<evidence type="ECO:0000256" key="5">
    <source>
        <dbReference type="ARBA" id="ARBA00022970"/>
    </source>
</evidence>
<keyword evidence="3" id="KW-1003">Cell membrane</keyword>
<dbReference type="GO" id="GO:0006865">
    <property type="term" value="P:amino acid transport"/>
    <property type="evidence" value="ECO:0007669"/>
    <property type="project" value="UniProtKB-KW"/>
</dbReference>
<name>F3KV74_9BURK</name>
<sequence length="292" mass="31509">MLTILFDGIAYGMLLFILAVGLSVTMGLMNFINLAHGAFAMVGGYLTVILMQRHGVPFLLCLPLAFLGSALLGALLERTLYRPMYSKPHLNQVLFSIGLTFMAVAVMDYFFTSSQQIVQLPEWLKGRTELGSGTAWELGMGHYRLFIVAVCLALTIALQTILSRTRFGSRLRASVDDQRVAAGLGINVNAVFLLTFAAGSGLAGLGGALGAEILILDPSFPLRYMVYFLIVVAVGGTSSITGPLLAALLLGIADVAGKYYIPRFGAFIVYFLMIVILIWRPQGLFVRKGGKA</sequence>
<keyword evidence="4 9" id="KW-0812">Transmembrane</keyword>
<feature type="transmembrane region" description="Helical" evidence="9">
    <location>
        <begin position="184"/>
        <end position="205"/>
    </location>
</feature>
<comment type="subcellular location">
    <subcellularLocation>
        <location evidence="1">Cell membrane</location>
        <topology evidence="1">Multi-pass membrane protein</topology>
    </subcellularLocation>
</comment>
<evidence type="ECO:0000256" key="7">
    <source>
        <dbReference type="ARBA" id="ARBA00023136"/>
    </source>
</evidence>
<dbReference type="AlphaFoldDB" id="F3KV74"/>
<dbReference type="PANTHER" id="PTHR11795:SF442">
    <property type="entry name" value="ABC TRANSPORTER ATP-BINDING PROTEIN"/>
    <property type="match status" value="1"/>
</dbReference>
<proteinExistence type="inferred from homology"/>
<dbReference type="Pfam" id="PF02653">
    <property type="entry name" value="BPD_transp_2"/>
    <property type="match status" value="1"/>
</dbReference>
<dbReference type="PANTHER" id="PTHR11795">
    <property type="entry name" value="BRANCHED-CHAIN AMINO ACID TRANSPORT SYSTEM PERMEASE PROTEIN LIVH"/>
    <property type="match status" value="1"/>
</dbReference>
<dbReference type="InterPro" id="IPR052157">
    <property type="entry name" value="BCAA_transport_permease"/>
</dbReference>
<keyword evidence="6 9" id="KW-1133">Transmembrane helix</keyword>
<organism evidence="10 11">
    <name type="scientific">Hylemonella gracilis ATCC 19624</name>
    <dbReference type="NCBI Taxonomy" id="887062"/>
    <lineage>
        <taxon>Bacteria</taxon>
        <taxon>Pseudomonadati</taxon>
        <taxon>Pseudomonadota</taxon>
        <taxon>Betaproteobacteria</taxon>
        <taxon>Burkholderiales</taxon>
        <taxon>Comamonadaceae</taxon>
        <taxon>Hylemonella</taxon>
    </lineage>
</organism>
<dbReference type="eggNOG" id="COG0559">
    <property type="taxonomic scope" value="Bacteria"/>
</dbReference>
<dbReference type="CDD" id="cd06582">
    <property type="entry name" value="TM_PBP1_LivH_like"/>
    <property type="match status" value="1"/>
</dbReference>
<protein>
    <submittedName>
        <fullName evidence="10">Inner-membrane translocator</fullName>
    </submittedName>
</protein>
<feature type="transmembrane region" description="Helical" evidence="9">
    <location>
        <begin position="143"/>
        <end position="163"/>
    </location>
</feature>
<feature type="transmembrane region" description="Helical" evidence="9">
    <location>
        <begin position="6"/>
        <end position="24"/>
    </location>
</feature>
<evidence type="ECO:0000256" key="2">
    <source>
        <dbReference type="ARBA" id="ARBA00022448"/>
    </source>
</evidence>
<feature type="transmembrane region" description="Helical" evidence="9">
    <location>
        <begin position="225"/>
        <end position="253"/>
    </location>
</feature>
<evidence type="ECO:0000313" key="11">
    <source>
        <dbReference type="Proteomes" id="UP000016368"/>
    </source>
</evidence>
<evidence type="ECO:0000313" key="10">
    <source>
        <dbReference type="EMBL" id="EGI76297.1"/>
    </source>
</evidence>
<dbReference type="InterPro" id="IPR001851">
    <property type="entry name" value="ABC_transp_permease"/>
</dbReference>
<dbReference type="RefSeq" id="WP_006298436.1">
    <property type="nucleotide sequence ID" value="NZ_AEGR01000073.1"/>
</dbReference>
<feature type="transmembrane region" description="Helical" evidence="9">
    <location>
        <begin position="93"/>
        <end position="111"/>
    </location>
</feature>
<dbReference type="STRING" id="887062.HGR_11805"/>
<dbReference type="EMBL" id="AEGR01000073">
    <property type="protein sequence ID" value="EGI76297.1"/>
    <property type="molecule type" value="Genomic_DNA"/>
</dbReference>
<accession>F3KV74</accession>
<gene>
    <name evidence="10" type="ORF">HGR_11805</name>
</gene>
<keyword evidence="11" id="KW-1185">Reference proteome</keyword>
<evidence type="ECO:0000256" key="1">
    <source>
        <dbReference type="ARBA" id="ARBA00004651"/>
    </source>
</evidence>
<reference evidence="10 11" key="1">
    <citation type="journal article" date="2011" name="EMBO J.">
        <title>Structural diversity of bacterial flagellar motors.</title>
        <authorList>
            <person name="Chen S."/>
            <person name="Beeby M."/>
            <person name="Murphy G.E."/>
            <person name="Leadbetter J.R."/>
            <person name="Hendrixson D.R."/>
            <person name="Briegel A."/>
            <person name="Li Z."/>
            <person name="Shi J."/>
            <person name="Tocheva E.I."/>
            <person name="Muller A."/>
            <person name="Dobro M.J."/>
            <person name="Jensen G.J."/>
        </authorList>
    </citation>
    <scope>NUCLEOTIDE SEQUENCE [LARGE SCALE GENOMIC DNA]</scope>
    <source>
        <strain evidence="10 11">ATCC 19624</strain>
    </source>
</reference>
<evidence type="ECO:0000256" key="4">
    <source>
        <dbReference type="ARBA" id="ARBA00022692"/>
    </source>
</evidence>
<keyword evidence="2" id="KW-0813">Transport</keyword>
<comment type="caution">
    <text evidence="10">The sequence shown here is derived from an EMBL/GenBank/DDBJ whole genome shotgun (WGS) entry which is preliminary data.</text>
</comment>
<dbReference type="OrthoDB" id="9807115at2"/>
<dbReference type="GO" id="GO:0005886">
    <property type="term" value="C:plasma membrane"/>
    <property type="evidence" value="ECO:0007669"/>
    <property type="project" value="UniProtKB-SubCell"/>
</dbReference>